<feature type="compositionally biased region" description="Polar residues" evidence="3">
    <location>
        <begin position="1170"/>
        <end position="1180"/>
    </location>
</feature>
<dbReference type="EMBL" id="JFFI01000246">
    <property type="protein sequence ID" value="KXH68686.1"/>
    <property type="molecule type" value="Genomic_DNA"/>
</dbReference>
<sequence length="1277" mass="139259">MPSWQAQKGLAAPGEWSPPGGRLASAPQGKCQSRDPPLVFNSGAGAVLPSCSQACAAASTFLPVDVFVVSSSQPDPNKAAHYIKALDDARCEGNWSAVPEFVRKIRKHAPDRACLTLAAETECAVAKATDPSGAGRPSTSVSAKDLDAANVQSKLQAAIDGETSHPEDKFQAQVCAGLLHWVVGEVDQAALKLPQNIEQELSTADKSEWTNISALKAAVIKANCLARTQRTTEALSVFDSALPSVSMASSPRTAHKQFKVWSELFLTEYCVLQSDALRSNERSLADPNSVACFRSWARYWESMTGPVTGGYGYRGSVPRRQVWLEYYLALSTILELDIPFPTGFLGKITNEASSTRNQLRVELKKTEAAYEALLISETSFPRADETREEVESFIKAVVRNWSILCGRGWAEKDLGQGGRESLSRGVLDTLYAAATKTYHSTAILRCLFTLHLAVAEFDLAFKAFDSYLDLVRHGKARVDKTGHLESNLDDDGTVLETMSQCILALCRYGGREAIDKARVIGNELEDWLSRLPQLRNGIESENTVPEEDEATTLHPKIRPHLIALSWQAIGLSQAQWSRTTYDASSRTEIQTKAVRCLRKSLSPELGRTRDVRSLFALGLLLAERRDLTPAIDIVKTALISNKSADEEQDLYHGAYWQERSLIPLWHLLALLLSARQDYNMAAKACDGAFEQFGDPSVLFGRQDIHFKSEHLNEAEAQDEKIANERKGVVDDMDDTEKESVLEAKMTQIAIVELLEGPDIAVNACPELLSLFTRLFGNLEAKPTLQPPKAVDTMQVPKSSAGTLRSIKGSFFGSTRTRQPSIAETEKTVTPSRPQTSQTQASVAAPTIQVTQENGSPTETRTRRLSSLTRRSRSESGKRHSLRKRDSSGARKRTASVSSAGTNPHGPTVVDGEVFFTPADELQQSEFFPLTGNRLASTASSVSRGRSLHHLESYTSQKSRSTNFSEISASGTYTISNPLPVIHFPQDMERRQRAVLLVKVWLMIAGFYRRANMFEDSKGAISEAQKLVGILEAEVAKDPTGSLSMRGNSWAEKKGVDELLGDVWAELGYLSLAKGSPYLARSDFEMALTHYPDHPAAIVGLSDILLDIYSEKVLPPPAIPTLSVPENISSLSLPPPNLPKIAVPQHGLPSEPLGLGSSASGSGSAGKTSGHQSATTASSVKSVERSDSDDKLPAPHKATSVPTIDRLAARDRAYGLLSSLTKLGSAWNNAEAWFALARAHEESGQVDKAKEVLWWCVELEESTGVREWQCLGSGGYVL</sequence>
<reference evidence="4 5" key="1">
    <citation type="submission" date="2014-02" db="EMBL/GenBank/DDBJ databases">
        <title>The genome sequence of Colletotrichum salicis CBS 607.94.</title>
        <authorList>
            <person name="Baroncelli R."/>
            <person name="Thon M.R."/>
        </authorList>
    </citation>
    <scope>NUCLEOTIDE SEQUENCE [LARGE SCALE GENOMIC DNA]</scope>
    <source>
        <strain evidence="4 5">CBS 607.94</strain>
    </source>
</reference>
<comment type="caution">
    <text evidence="4">The sequence shown here is derived from an EMBL/GenBank/DDBJ whole genome shotgun (WGS) entry which is preliminary data.</text>
</comment>
<feature type="compositionally biased region" description="Polar residues" evidence="3">
    <location>
        <begin position="811"/>
        <end position="856"/>
    </location>
</feature>
<accession>A0A135V7M7</accession>
<feature type="compositionally biased region" description="Low complexity" evidence="3">
    <location>
        <begin position="1146"/>
        <end position="1169"/>
    </location>
</feature>
<comment type="function">
    <text evidence="1">Involved in endocytosis.</text>
</comment>
<evidence type="ECO:0000256" key="2">
    <source>
        <dbReference type="ARBA" id="ARBA00038251"/>
    </source>
</evidence>
<dbReference type="SMART" id="SM00028">
    <property type="entry name" value="TPR"/>
    <property type="match status" value="5"/>
</dbReference>
<feature type="region of interest" description="Disordered" evidence="3">
    <location>
        <begin position="1141"/>
        <end position="1198"/>
    </location>
</feature>
<dbReference type="STRING" id="1209931.A0A135V7M7"/>
<organism evidence="4 5">
    <name type="scientific">Colletotrichum salicis</name>
    <dbReference type="NCBI Taxonomy" id="1209931"/>
    <lineage>
        <taxon>Eukaryota</taxon>
        <taxon>Fungi</taxon>
        <taxon>Dikarya</taxon>
        <taxon>Ascomycota</taxon>
        <taxon>Pezizomycotina</taxon>
        <taxon>Sordariomycetes</taxon>
        <taxon>Hypocreomycetidae</taxon>
        <taxon>Glomerellales</taxon>
        <taxon>Glomerellaceae</taxon>
        <taxon>Colletotrichum</taxon>
        <taxon>Colletotrichum acutatum species complex</taxon>
    </lineage>
</organism>
<proteinExistence type="inferred from homology"/>
<dbReference type="AlphaFoldDB" id="A0A135V7M7"/>
<dbReference type="Gene3D" id="1.25.40.10">
    <property type="entry name" value="Tetratricopeptide repeat domain"/>
    <property type="match status" value="2"/>
</dbReference>
<dbReference type="InterPro" id="IPR011990">
    <property type="entry name" value="TPR-like_helical_dom_sf"/>
</dbReference>
<dbReference type="PANTHER" id="PTHR23083:SF464">
    <property type="entry name" value="TETRATRICOPEPTIDE REPEAT DOMAIN 7, ISOFORM A"/>
    <property type="match status" value="1"/>
</dbReference>
<evidence type="ECO:0000313" key="4">
    <source>
        <dbReference type="EMBL" id="KXH68686.1"/>
    </source>
</evidence>
<feature type="compositionally biased region" description="Basic and acidic residues" evidence="3">
    <location>
        <begin position="871"/>
        <end position="888"/>
    </location>
</feature>
<feature type="region of interest" description="Disordered" evidence="3">
    <location>
        <begin position="1"/>
        <end position="34"/>
    </location>
</feature>
<protein>
    <submittedName>
        <fullName evidence="4">Filamentation protein</fullName>
    </submittedName>
</protein>
<dbReference type="OrthoDB" id="29013at2759"/>
<dbReference type="PANTHER" id="PTHR23083">
    <property type="entry name" value="TETRATRICOPEPTIDE REPEAT PROTEIN, TPR"/>
    <property type="match status" value="1"/>
</dbReference>
<evidence type="ECO:0000256" key="3">
    <source>
        <dbReference type="SAM" id="MobiDB-lite"/>
    </source>
</evidence>
<keyword evidence="5" id="KW-1185">Reference proteome</keyword>
<comment type="similarity">
    <text evidence="2">Belongs to the YPP1 family.</text>
</comment>
<dbReference type="InterPro" id="IPR019734">
    <property type="entry name" value="TPR_rpt"/>
</dbReference>
<dbReference type="InterPro" id="IPR051722">
    <property type="entry name" value="Endocytosis_PI4K-reg_protein"/>
</dbReference>
<feature type="compositionally biased region" description="Basic and acidic residues" evidence="3">
    <location>
        <begin position="1181"/>
        <end position="1192"/>
    </location>
</feature>
<evidence type="ECO:0000313" key="5">
    <source>
        <dbReference type="Proteomes" id="UP000070121"/>
    </source>
</evidence>
<name>A0A135V7M7_9PEZI</name>
<dbReference type="SUPFAM" id="SSF48452">
    <property type="entry name" value="TPR-like"/>
    <property type="match status" value="1"/>
</dbReference>
<gene>
    <name evidence="4" type="ORF">CSAL01_12683</name>
</gene>
<feature type="region of interest" description="Disordered" evidence="3">
    <location>
        <begin position="782"/>
        <end position="911"/>
    </location>
</feature>
<evidence type="ECO:0000256" key="1">
    <source>
        <dbReference type="ARBA" id="ARBA00002550"/>
    </source>
</evidence>
<dbReference type="Proteomes" id="UP000070121">
    <property type="component" value="Unassembled WGS sequence"/>
</dbReference>